<gene>
    <name evidence="2" type="ORF">BEMITA_LOCUS8053</name>
</gene>
<dbReference type="InterPro" id="IPR007110">
    <property type="entry name" value="Ig-like_dom"/>
</dbReference>
<reference evidence="2" key="1">
    <citation type="submission" date="2021-12" db="EMBL/GenBank/DDBJ databases">
        <authorList>
            <person name="King R."/>
        </authorList>
    </citation>
    <scope>NUCLEOTIDE SEQUENCE</scope>
</reference>
<sequence>MPVSFNNPYLFIPRIDTKAYQRHCILRCDVLLYPGSLLYIGPSFFKEPPPQADFANDTGVRLDCAAGGSPVPSVSWLYGDGKPVNPIPQILELLPNGSIHFLPFAPSSYRIDVHSNTYRCQAANLVGRIVSRDVRVRAEYSSDMRRISAHISRKFYSCELANAE</sequence>
<dbReference type="Gene3D" id="2.60.40.10">
    <property type="entry name" value="Immunoglobulins"/>
    <property type="match status" value="1"/>
</dbReference>
<name>A0A9P0F4D2_BEMTA</name>
<dbReference type="Proteomes" id="UP001152759">
    <property type="component" value="Chromosome 4"/>
</dbReference>
<protein>
    <recommendedName>
        <fullName evidence="1">Ig-like domain-containing protein</fullName>
    </recommendedName>
</protein>
<keyword evidence="3" id="KW-1185">Reference proteome</keyword>
<proteinExistence type="predicted"/>
<evidence type="ECO:0000313" key="3">
    <source>
        <dbReference type="Proteomes" id="UP001152759"/>
    </source>
</evidence>
<evidence type="ECO:0000259" key="1">
    <source>
        <dbReference type="PROSITE" id="PS50835"/>
    </source>
</evidence>
<accession>A0A9P0F4D2</accession>
<dbReference type="InterPro" id="IPR013783">
    <property type="entry name" value="Ig-like_fold"/>
</dbReference>
<dbReference type="PROSITE" id="PS50835">
    <property type="entry name" value="IG_LIKE"/>
    <property type="match status" value="1"/>
</dbReference>
<dbReference type="AlphaFoldDB" id="A0A9P0F4D2"/>
<dbReference type="SUPFAM" id="SSF48726">
    <property type="entry name" value="Immunoglobulin"/>
    <property type="match status" value="1"/>
</dbReference>
<evidence type="ECO:0000313" key="2">
    <source>
        <dbReference type="EMBL" id="CAH0389197.1"/>
    </source>
</evidence>
<dbReference type="EMBL" id="OU963865">
    <property type="protein sequence ID" value="CAH0389197.1"/>
    <property type="molecule type" value="Genomic_DNA"/>
</dbReference>
<dbReference type="Pfam" id="PF07679">
    <property type="entry name" value="I-set"/>
    <property type="match status" value="1"/>
</dbReference>
<dbReference type="InterPro" id="IPR013098">
    <property type="entry name" value="Ig_I-set"/>
</dbReference>
<dbReference type="InterPro" id="IPR036179">
    <property type="entry name" value="Ig-like_dom_sf"/>
</dbReference>
<organism evidence="2 3">
    <name type="scientific">Bemisia tabaci</name>
    <name type="common">Sweetpotato whitefly</name>
    <name type="synonym">Aleurodes tabaci</name>
    <dbReference type="NCBI Taxonomy" id="7038"/>
    <lineage>
        <taxon>Eukaryota</taxon>
        <taxon>Metazoa</taxon>
        <taxon>Ecdysozoa</taxon>
        <taxon>Arthropoda</taxon>
        <taxon>Hexapoda</taxon>
        <taxon>Insecta</taxon>
        <taxon>Pterygota</taxon>
        <taxon>Neoptera</taxon>
        <taxon>Paraneoptera</taxon>
        <taxon>Hemiptera</taxon>
        <taxon>Sternorrhyncha</taxon>
        <taxon>Aleyrodoidea</taxon>
        <taxon>Aleyrodidae</taxon>
        <taxon>Aleyrodinae</taxon>
        <taxon>Bemisia</taxon>
    </lineage>
</organism>
<feature type="domain" description="Ig-like" evidence="1">
    <location>
        <begin position="42"/>
        <end position="131"/>
    </location>
</feature>